<dbReference type="FunFam" id="3.40.50.300:FF:000032">
    <property type="entry name" value="Export ABC transporter ATP-binding protein"/>
    <property type="match status" value="1"/>
</dbReference>
<dbReference type="RefSeq" id="WP_055727414.1">
    <property type="nucleotide sequence ID" value="NZ_FUYX01000001.1"/>
</dbReference>
<dbReference type="InterPro" id="IPR027417">
    <property type="entry name" value="P-loop_NTPase"/>
</dbReference>
<dbReference type="PANTHER" id="PTHR24220:SF86">
    <property type="entry name" value="ABC TRANSPORTER ABCH.1"/>
    <property type="match status" value="1"/>
</dbReference>
<name>A0A0Q3I8U8_9HYPH</name>
<dbReference type="InterPro" id="IPR017871">
    <property type="entry name" value="ABC_transporter-like_CS"/>
</dbReference>
<feature type="domain" description="ABC transporter" evidence="7">
    <location>
        <begin position="4"/>
        <end position="242"/>
    </location>
</feature>
<dbReference type="Gene3D" id="3.40.50.300">
    <property type="entry name" value="P-loop containing nucleotide triphosphate hydrolases"/>
    <property type="match status" value="1"/>
</dbReference>
<dbReference type="PANTHER" id="PTHR24220">
    <property type="entry name" value="IMPORT ATP-BINDING PROTEIN"/>
    <property type="match status" value="1"/>
</dbReference>
<dbReference type="PROSITE" id="PS50893">
    <property type="entry name" value="ABC_TRANSPORTER_2"/>
    <property type="match status" value="1"/>
</dbReference>
<dbReference type="EMBL" id="FUYX01000001">
    <property type="protein sequence ID" value="SKB35492.1"/>
    <property type="molecule type" value="Genomic_DNA"/>
</dbReference>
<dbReference type="PROSITE" id="PS00211">
    <property type="entry name" value="ABC_TRANSPORTER_1"/>
    <property type="match status" value="1"/>
</dbReference>
<reference evidence="9 11" key="2">
    <citation type="submission" date="2017-02" db="EMBL/GenBank/DDBJ databases">
        <authorList>
            <person name="Peterson S.W."/>
        </authorList>
    </citation>
    <scope>NUCLEOTIDE SEQUENCE [LARGE SCALE GENOMIC DNA]</scope>
    <source>
        <strain evidence="9 11">DSM 9653</strain>
    </source>
</reference>
<protein>
    <submittedName>
        <fullName evidence="8">Macrolide ABC transporter ATP-binding protein</fullName>
    </submittedName>
    <submittedName>
        <fullName evidence="9">Putative ABC transport system ATP-binding protein</fullName>
    </submittedName>
</protein>
<dbReference type="InterPro" id="IPR003439">
    <property type="entry name" value="ABC_transporter-like_ATP-bd"/>
</dbReference>
<evidence type="ECO:0000313" key="9">
    <source>
        <dbReference type="EMBL" id="SKB35492.1"/>
    </source>
</evidence>
<proteinExistence type="inferred from homology"/>
<dbReference type="STRING" id="53254.SAMN05660750_00288"/>
<evidence type="ECO:0000313" key="11">
    <source>
        <dbReference type="Proteomes" id="UP000190130"/>
    </source>
</evidence>
<evidence type="ECO:0000259" key="7">
    <source>
        <dbReference type="PROSITE" id="PS50893"/>
    </source>
</evidence>
<reference evidence="8 10" key="1">
    <citation type="submission" date="2015-10" db="EMBL/GenBank/DDBJ databases">
        <title>Draft genome of Bosea thiooxidans.</title>
        <authorList>
            <person name="Wang X."/>
        </authorList>
    </citation>
    <scope>NUCLEOTIDE SEQUENCE [LARGE SCALE GENOMIC DNA]</scope>
    <source>
        <strain evidence="8 10">CGMCC 9174</strain>
    </source>
</reference>
<keyword evidence="2" id="KW-1003">Cell membrane</keyword>
<evidence type="ECO:0000256" key="5">
    <source>
        <dbReference type="ARBA" id="ARBA00022967"/>
    </source>
</evidence>
<sequence>MPLIETRDLSRVYDLDSGRVTALDRVSLAIEAGDLVAVMGPSGSGKSTFMNLIGCLDRPTGGHYMLDGVAVETLSGDGLAALRNRKLGFVFQQFNLLPRIDACSNVELPMVYAGVAKAERKRRALAALSRVGLAERAHHRPMQLSGGQQQRVAIARALVNEPRLLLADEPTGALDSRTALEILALFQDLNREGVTVVLVTHDAEVARHARRLIRFRDGHLLNDVRQEPADARAALAALDAGASLPDTDLPEAAA</sequence>
<keyword evidence="2" id="KW-0997">Cell inner membrane</keyword>
<dbReference type="InterPro" id="IPR003593">
    <property type="entry name" value="AAA+_ATPase"/>
</dbReference>
<organism evidence="8 10">
    <name type="scientific">Bosea thiooxidans</name>
    <dbReference type="NCBI Taxonomy" id="53254"/>
    <lineage>
        <taxon>Bacteria</taxon>
        <taxon>Pseudomonadati</taxon>
        <taxon>Pseudomonadota</taxon>
        <taxon>Alphaproteobacteria</taxon>
        <taxon>Hyphomicrobiales</taxon>
        <taxon>Boseaceae</taxon>
        <taxon>Bosea</taxon>
    </lineage>
</organism>
<comment type="similarity">
    <text evidence="6">Belongs to the ABC transporter superfamily. Macrolide exporter (TC 3.A.1.122) family.</text>
</comment>
<keyword evidence="4 8" id="KW-0067">ATP-binding</keyword>
<dbReference type="GO" id="GO:0005886">
    <property type="term" value="C:plasma membrane"/>
    <property type="evidence" value="ECO:0007669"/>
    <property type="project" value="TreeGrafter"/>
</dbReference>
<keyword evidence="10" id="KW-1185">Reference proteome</keyword>
<dbReference type="GO" id="GO:0098796">
    <property type="term" value="C:membrane protein complex"/>
    <property type="evidence" value="ECO:0007669"/>
    <property type="project" value="UniProtKB-ARBA"/>
</dbReference>
<gene>
    <name evidence="8" type="ORF">ARD30_09810</name>
    <name evidence="9" type="ORF">SAMN05660750_00288</name>
</gene>
<dbReference type="GO" id="GO:0016887">
    <property type="term" value="F:ATP hydrolysis activity"/>
    <property type="evidence" value="ECO:0007669"/>
    <property type="project" value="InterPro"/>
</dbReference>
<keyword evidence="1" id="KW-0813">Transport</keyword>
<dbReference type="AlphaFoldDB" id="A0A0Q3I8U8"/>
<dbReference type="InterPro" id="IPR015854">
    <property type="entry name" value="ABC_transpr_LolD-like"/>
</dbReference>
<evidence type="ECO:0000256" key="1">
    <source>
        <dbReference type="ARBA" id="ARBA00022448"/>
    </source>
</evidence>
<dbReference type="Pfam" id="PF00005">
    <property type="entry name" value="ABC_tran"/>
    <property type="match status" value="1"/>
</dbReference>
<dbReference type="OrthoDB" id="7343243at2"/>
<evidence type="ECO:0000313" key="10">
    <source>
        <dbReference type="Proteomes" id="UP000051562"/>
    </source>
</evidence>
<evidence type="ECO:0000313" key="8">
    <source>
        <dbReference type="EMBL" id="KQK31269.1"/>
    </source>
</evidence>
<dbReference type="Proteomes" id="UP000051562">
    <property type="component" value="Unassembled WGS sequence"/>
</dbReference>
<dbReference type="SMART" id="SM00382">
    <property type="entry name" value="AAA"/>
    <property type="match status" value="1"/>
</dbReference>
<dbReference type="GO" id="GO:0022857">
    <property type="term" value="F:transmembrane transporter activity"/>
    <property type="evidence" value="ECO:0007669"/>
    <property type="project" value="UniProtKB-ARBA"/>
</dbReference>
<dbReference type="InterPro" id="IPR017911">
    <property type="entry name" value="MacB-like_ATP-bd"/>
</dbReference>
<dbReference type="Proteomes" id="UP000190130">
    <property type="component" value="Unassembled WGS sequence"/>
</dbReference>
<keyword evidence="2" id="KW-0472">Membrane</keyword>
<evidence type="ECO:0000256" key="3">
    <source>
        <dbReference type="ARBA" id="ARBA00022741"/>
    </source>
</evidence>
<evidence type="ECO:0000256" key="2">
    <source>
        <dbReference type="ARBA" id="ARBA00022519"/>
    </source>
</evidence>
<accession>A0A0Q3I8U8</accession>
<dbReference type="GO" id="GO:0005524">
    <property type="term" value="F:ATP binding"/>
    <property type="evidence" value="ECO:0007669"/>
    <property type="project" value="UniProtKB-KW"/>
</dbReference>
<dbReference type="EMBL" id="LMAR01000025">
    <property type="protein sequence ID" value="KQK31269.1"/>
    <property type="molecule type" value="Genomic_DNA"/>
</dbReference>
<dbReference type="SUPFAM" id="SSF52540">
    <property type="entry name" value="P-loop containing nucleoside triphosphate hydrolases"/>
    <property type="match status" value="1"/>
</dbReference>
<keyword evidence="3" id="KW-0547">Nucleotide-binding</keyword>
<evidence type="ECO:0000256" key="4">
    <source>
        <dbReference type="ARBA" id="ARBA00022840"/>
    </source>
</evidence>
<dbReference type="CDD" id="cd03255">
    <property type="entry name" value="ABC_MJ0796_LolCDE_FtsE"/>
    <property type="match status" value="1"/>
</dbReference>
<keyword evidence="5" id="KW-1278">Translocase</keyword>
<evidence type="ECO:0000256" key="6">
    <source>
        <dbReference type="ARBA" id="ARBA00038388"/>
    </source>
</evidence>